<sequence>MAARGSKKRKLVVEDPGITGAGPSSPPSGSRDSAGRRLVEVVADPDSDRESCDSLLSDANSSFTRDDAVEVASRLLMAVVGKSPEALLAFVRRA</sequence>
<evidence type="ECO:0000313" key="3">
    <source>
        <dbReference type="Proteomes" id="UP000026962"/>
    </source>
</evidence>
<evidence type="ECO:0000313" key="2">
    <source>
        <dbReference type="EnsemblPlants" id="OPUNC04G25140.1"/>
    </source>
</evidence>
<dbReference type="Proteomes" id="UP000026962">
    <property type="component" value="Chromosome 4"/>
</dbReference>
<dbReference type="EnsemblPlants" id="OPUNC04G25140.1">
    <property type="protein sequence ID" value="OPUNC04G25140.1"/>
    <property type="gene ID" value="OPUNC04G25140"/>
</dbReference>
<accession>A0A0E0KW23</accession>
<protein>
    <submittedName>
        <fullName evidence="2">Uncharacterized protein</fullName>
    </submittedName>
</protein>
<feature type="region of interest" description="Disordered" evidence="1">
    <location>
        <begin position="1"/>
        <end position="36"/>
    </location>
</feature>
<reference evidence="2" key="2">
    <citation type="submission" date="2018-05" db="EMBL/GenBank/DDBJ databases">
        <title>OpunRS2 (Oryza punctata Reference Sequence Version 2).</title>
        <authorList>
            <person name="Zhang J."/>
            <person name="Kudrna D."/>
            <person name="Lee S."/>
            <person name="Talag J."/>
            <person name="Welchert J."/>
            <person name="Wing R.A."/>
        </authorList>
    </citation>
    <scope>NUCLEOTIDE SEQUENCE [LARGE SCALE GENOMIC DNA]</scope>
</reference>
<dbReference type="AlphaFoldDB" id="A0A0E0KW23"/>
<dbReference type="HOGENOM" id="CLU_2227504_0_0_1"/>
<keyword evidence="3" id="KW-1185">Reference proteome</keyword>
<proteinExistence type="predicted"/>
<reference evidence="2" key="1">
    <citation type="submission" date="2015-04" db="UniProtKB">
        <authorList>
            <consortium name="EnsemblPlants"/>
        </authorList>
    </citation>
    <scope>IDENTIFICATION</scope>
</reference>
<evidence type="ECO:0000256" key="1">
    <source>
        <dbReference type="SAM" id="MobiDB-lite"/>
    </source>
</evidence>
<feature type="compositionally biased region" description="Basic residues" evidence="1">
    <location>
        <begin position="1"/>
        <end position="10"/>
    </location>
</feature>
<name>A0A0E0KW23_ORYPU</name>
<feature type="compositionally biased region" description="Low complexity" evidence="1">
    <location>
        <begin position="21"/>
        <end position="32"/>
    </location>
</feature>
<organism evidence="2">
    <name type="scientific">Oryza punctata</name>
    <name type="common">Red rice</name>
    <dbReference type="NCBI Taxonomy" id="4537"/>
    <lineage>
        <taxon>Eukaryota</taxon>
        <taxon>Viridiplantae</taxon>
        <taxon>Streptophyta</taxon>
        <taxon>Embryophyta</taxon>
        <taxon>Tracheophyta</taxon>
        <taxon>Spermatophyta</taxon>
        <taxon>Magnoliopsida</taxon>
        <taxon>Liliopsida</taxon>
        <taxon>Poales</taxon>
        <taxon>Poaceae</taxon>
        <taxon>BOP clade</taxon>
        <taxon>Oryzoideae</taxon>
        <taxon>Oryzeae</taxon>
        <taxon>Oryzinae</taxon>
        <taxon>Oryza</taxon>
    </lineage>
</organism>
<dbReference type="Gramene" id="OPUNC04G25140.1">
    <property type="protein sequence ID" value="OPUNC04G25140.1"/>
    <property type="gene ID" value="OPUNC04G25140"/>
</dbReference>